<dbReference type="HOGENOM" id="CLU_053360_2_0_1"/>
<feature type="transmembrane region" description="Helical" evidence="1">
    <location>
        <begin position="217"/>
        <end position="239"/>
    </location>
</feature>
<feature type="transmembrane region" description="Helical" evidence="1">
    <location>
        <begin position="108"/>
        <end position="130"/>
    </location>
</feature>
<keyword evidence="1" id="KW-0472">Membrane</keyword>
<dbReference type="OrthoDB" id="2803865at2759"/>
<keyword evidence="1" id="KW-1133">Transmembrane helix</keyword>
<gene>
    <name evidence="3" type="ORF">CERSUDRAFT_75204</name>
</gene>
<accession>M2PHT6</accession>
<evidence type="ECO:0000313" key="3">
    <source>
        <dbReference type="EMBL" id="EMD35659.1"/>
    </source>
</evidence>
<name>M2PHT6_CERS8</name>
<dbReference type="AlphaFoldDB" id="M2PHT6"/>
<feature type="transmembrane region" description="Helical" evidence="1">
    <location>
        <begin position="175"/>
        <end position="197"/>
    </location>
</feature>
<keyword evidence="4" id="KW-1185">Reference proteome</keyword>
<sequence length="388" mass="42952">MRDAGAAELRRHFFDVIDVAFLDAGTLIPYQVQDKDTGSSGERPPPTPADMSNVQQALAAAAVASYNQMLLGNYCSVAATILIFYDYVTTFDRELECVWSRKFGGPTVLFALNRYVTIVYRILMTLIMVPWSSNPQANAICTGIARSSEALNVILQLVVAAFTSLRIYALWDKKITVFAFVFSLGLVSPVMEMWYYTRLAFVPAPPPFMGCATFVNLTIETGSICNIAVDCAILVLTWLKTGRIWKQSYNMPIKGFLSTILLRDVQCLNSVPVVCISVLGAVPALTQAVTTILISRFLFNLREIYASDNTISERSTSIGTSAFTHARFASSVLGNLGAHLYDVEHKAQIDPTELGPRHNHEPRHVLHHPNDRWAIGSFPKFDGVKELT</sequence>
<dbReference type="Proteomes" id="UP000016930">
    <property type="component" value="Unassembled WGS sequence"/>
</dbReference>
<dbReference type="InterPro" id="IPR045340">
    <property type="entry name" value="DUF6533"/>
</dbReference>
<reference evidence="3 4" key="1">
    <citation type="journal article" date="2012" name="Proc. Natl. Acad. Sci. U.S.A.">
        <title>Comparative genomics of Ceriporiopsis subvermispora and Phanerochaete chrysosporium provide insight into selective ligninolysis.</title>
        <authorList>
            <person name="Fernandez-Fueyo E."/>
            <person name="Ruiz-Duenas F.J."/>
            <person name="Ferreira P."/>
            <person name="Floudas D."/>
            <person name="Hibbett D.S."/>
            <person name="Canessa P."/>
            <person name="Larrondo L.F."/>
            <person name="James T.Y."/>
            <person name="Seelenfreund D."/>
            <person name="Lobos S."/>
            <person name="Polanco R."/>
            <person name="Tello M."/>
            <person name="Honda Y."/>
            <person name="Watanabe T."/>
            <person name="Watanabe T."/>
            <person name="Ryu J.S."/>
            <person name="Kubicek C.P."/>
            <person name="Schmoll M."/>
            <person name="Gaskell J."/>
            <person name="Hammel K.E."/>
            <person name="St John F.J."/>
            <person name="Vanden Wymelenberg A."/>
            <person name="Sabat G."/>
            <person name="Splinter BonDurant S."/>
            <person name="Syed K."/>
            <person name="Yadav J.S."/>
            <person name="Doddapaneni H."/>
            <person name="Subramanian V."/>
            <person name="Lavin J.L."/>
            <person name="Oguiza J.A."/>
            <person name="Perez G."/>
            <person name="Pisabarro A.G."/>
            <person name="Ramirez L."/>
            <person name="Santoyo F."/>
            <person name="Master E."/>
            <person name="Coutinho P.M."/>
            <person name="Henrissat B."/>
            <person name="Lombard V."/>
            <person name="Magnuson J.K."/>
            <person name="Kuees U."/>
            <person name="Hori C."/>
            <person name="Igarashi K."/>
            <person name="Samejima M."/>
            <person name="Held B.W."/>
            <person name="Barry K.W."/>
            <person name="LaButti K.M."/>
            <person name="Lapidus A."/>
            <person name="Lindquist E.A."/>
            <person name="Lucas S.M."/>
            <person name="Riley R."/>
            <person name="Salamov A.A."/>
            <person name="Hoffmeister D."/>
            <person name="Schwenk D."/>
            <person name="Hadar Y."/>
            <person name="Yarden O."/>
            <person name="de Vries R.P."/>
            <person name="Wiebenga A."/>
            <person name="Stenlid J."/>
            <person name="Eastwood D."/>
            <person name="Grigoriev I.V."/>
            <person name="Berka R.M."/>
            <person name="Blanchette R.A."/>
            <person name="Kersten P."/>
            <person name="Martinez A.T."/>
            <person name="Vicuna R."/>
            <person name="Cullen D."/>
        </authorList>
    </citation>
    <scope>NUCLEOTIDE SEQUENCE [LARGE SCALE GENOMIC DNA]</scope>
    <source>
        <strain evidence="3 4">B</strain>
    </source>
</reference>
<feature type="transmembrane region" description="Helical" evidence="1">
    <location>
        <begin position="150"/>
        <end position="168"/>
    </location>
</feature>
<dbReference type="EMBL" id="KB445800">
    <property type="protein sequence ID" value="EMD35659.1"/>
    <property type="molecule type" value="Genomic_DNA"/>
</dbReference>
<organism evidence="3 4">
    <name type="scientific">Ceriporiopsis subvermispora (strain B)</name>
    <name type="common">White-rot fungus</name>
    <name type="synonym">Gelatoporia subvermispora</name>
    <dbReference type="NCBI Taxonomy" id="914234"/>
    <lineage>
        <taxon>Eukaryota</taxon>
        <taxon>Fungi</taxon>
        <taxon>Dikarya</taxon>
        <taxon>Basidiomycota</taxon>
        <taxon>Agaricomycotina</taxon>
        <taxon>Agaricomycetes</taxon>
        <taxon>Polyporales</taxon>
        <taxon>Gelatoporiaceae</taxon>
        <taxon>Gelatoporia</taxon>
    </lineage>
</organism>
<protein>
    <recommendedName>
        <fullName evidence="2">DUF6533 domain-containing protein</fullName>
    </recommendedName>
</protein>
<evidence type="ECO:0000313" key="4">
    <source>
        <dbReference type="Proteomes" id="UP000016930"/>
    </source>
</evidence>
<proteinExistence type="predicted"/>
<feature type="domain" description="DUF6533" evidence="2">
    <location>
        <begin position="74"/>
        <end position="119"/>
    </location>
</feature>
<keyword evidence="1" id="KW-0812">Transmembrane</keyword>
<dbReference type="Pfam" id="PF20151">
    <property type="entry name" value="DUF6533"/>
    <property type="match status" value="1"/>
</dbReference>
<evidence type="ECO:0000256" key="1">
    <source>
        <dbReference type="SAM" id="Phobius"/>
    </source>
</evidence>
<evidence type="ECO:0000259" key="2">
    <source>
        <dbReference type="Pfam" id="PF20151"/>
    </source>
</evidence>